<dbReference type="Gene3D" id="3.30.300.30">
    <property type="match status" value="1"/>
</dbReference>
<comment type="caution">
    <text evidence="14">The sequence shown here is derived from an EMBL/GenBank/DDBJ whole genome shotgun (WGS) entry which is preliminary data.</text>
</comment>
<gene>
    <name evidence="14" type="primary">fliF</name>
    <name evidence="14" type="ORF">TEK04_03120</name>
</gene>
<keyword evidence="7 11" id="KW-0472">Membrane</keyword>
<dbReference type="PRINTS" id="PR01009">
    <property type="entry name" value="FLGMRINGFLIF"/>
</dbReference>
<keyword evidence="4" id="KW-1003">Cell membrane</keyword>
<feature type="compositionally biased region" description="Low complexity" evidence="10">
    <location>
        <begin position="307"/>
        <end position="316"/>
    </location>
</feature>
<dbReference type="RefSeq" id="WP_336402848.1">
    <property type="nucleotide sequence ID" value="NZ_JBAPLU010000002.1"/>
</dbReference>
<reference evidence="14 15" key="1">
    <citation type="submission" date="2024-03" db="EMBL/GenBank/DDBJ databases">
        <title>Draft genome sequence of Klenkia sp. LSe6-5.</title>
        <authorList>
            <person name="Duangmal K."/>
            <person name="Chantavorakit T."/>
        </authorList>
    </citation>
    <scope>NUCLEOTIDE SEQUENCE [LARGE SCALE GENOMIC DNA]</scope>
    <source>
        <strain evidence="14 15">LSe6-5</strain>
    </source>
</reference>
<evidence type="ECO:0000259" key="13">
    <source>
        <dbReference type="Pfam" id="PF08345"/>
    </source>
</evidence>
<feature type="domain" description="Flagellar M-ring N-terminal" evidence="12">
    <location>
        <begin position="46"/>
        <end position="221"/>
    </location>
</feature>
<dbReference type="PIRSF" id="PIRSF004862">
    <property type="entry name" value="FliF"/>
    <property type="match status" value="1"/>
</dbReference>
<comment type="subcellular location">
    <subcellularLocation>
        <location evidence="1 9">Bacterial flagellum basal body</location>
    </subcellularLocation>
    <subcellularLocation>
        <location evidence="2">Cell membrane</location>
        <topology evidence="2">Multi-pass membrane protein</topology>
    </subcellularLocation>
</comment>
<keyword evidence="8 9" id="KW-0975">Bacterial flagellum</keyword>
<dbReference type="PANTHER" id="PTHR30046">
    <property type="entry name" value="FLAGELLAR M-RING PROTEIN"/>
    <property type="match status" value="1"/>
</dbReference>
<dbReference type="InterPro" id="IPR013556">
    <property type="entry name" value="Flag_M-ring_C"/>
</dbReference>
<keyword evidence="14" id="KW-0969">Cilium</keyword>
<evidence type="ECO:0000256" key="6">
    <source>
        <dbReference type="ARBA" id="ARBA00022989"/>
    </source>
</evidence>
<dbReference type="Pfam" id="PF08345">
    <property type="entry name" value="YscJ_FliF_C"/>
    <property type="match status" value="1"/>
</dbReference>
<evidence type="ECO:0000313" key="15">
    <source>
        <dbReference type="Proteomes" id="UP001361570"/>
    </source>
</evidence>
<dbReference type="NCBIfam" id="TIGR00206">
    <property type="entry name" value="fliF"/>
    <property type="match status" value="1"/>
</dbReference>
<dbReference type="InterPro" id="IPR043427">
    <property type="entry name" value="YscJ/FliF"/>
</dbReference>
<feature type="compositionally biased region" description="Low complexity" evidence="10">
    <location>
        <begin position="323"/>
        <end position="336"/>
    </location>
</feature>
<comment type="similarity">
    <text evidence="3 9">Belongs to the FliF family.</text>
</comment>
<keyword evidence="6 11" id="KW-1133">Transmembrane helix</keyword>
<keyword evidence="14" id="KW-0282">Flagellum</keyword>
<feature type="transmembrane region" description="Helical" evidence="11">
    <location>
        <begin position="25"/>
        <end position="45"/>
    </location>
</feature>
<dbReference type="Pfam" id="PF01514">
    <property type="entry name" value="YscJ_FliF"/>
    <property type="match status" value="1"/>
</dbReference>
<evidence type="ECO:0000256" key="9">
    <source>
        <dbReference type="PIRNR" id="PIRNR004862"/>
    </source>
</evidence>
<comment type="function">
    <text evidence="9">The M ring may be actively involved in energy transduction.</text>
</comment>
<dbReference type="EMBL" id="JBAPLU010000002">
    <property type="protein sequence ID" value="MEI4270706.1"/>
    <property type="molecule type" value="Genomic_DNA"/>
</dbReference>
<feature type="compositionally biased region" description="Polar residues" evidence="10">
    <location>
        <begin position="288"/>
        <end position="299"/>
    </location>
</feature>
<accession>A0ABU8DQI6</accession>
<feature type="transmembrane region" description="Helical" evidence="11">
    <location>
        <begin position="420"/>
        <end position="442"/>
    </location>
</feature>
<dbReference type="PANTHER" id="PTHR30046:SF0">
    <property type="entry name" value="FLAGELLAR M-RING PROTEIN"/>
    <property type="match status" value="1"/>
</dbReference>
<feature type="region of interest" description="Disordered" evidence="10">
    <location>
        <begin position="286"/>
        <end position="336"/>
    </location>
</feature>
<organism evidence="14 15">
    <name type="scientific">Klenkia sesuvii</name>
    <dbReference type="NCBI Taxonomy" id="3103137"/>
    <lineage>
        <taxon>Bacteria</taxon>
        <taxon>Bacillati</taxon>
        <taxon>Actinomycetota</taxon>
        <taxon>Actinomycetes</taxon>
        <taxon>Geodermatophilales</taxon>
        <taxon>Geodermatophilaceae</taxon>
        <taxon>Klenkia</taxon>
    </lineage>
</organism>
<proteinExistence type="inferred from homology"/>
<evidence type="ECO:0000256" key="4">
    <source>
        <dbReference type="ARBA" id="ARBA00022475"/>
    </source>
</evidence>
<evidence type="ECO:0000256" key="3">
    <source>
        <dbReference type="ARBA" id="ARBA00007971"/>
    </source>
</evidence>
<protein>
    <recommendedName>
        <fullName evidence="9">Flagellar M-ring protein</fullName>
    </recommendedName>
</protein>
<dbReference type="Proteomes" id="UP001361570">
    <property type="component" value="Unassembled WGS sequence"/>
</dbReference>
<evidence type="ECO:0000256" key="7">
    <source>
        <dbReference type="ARBA" id="ARBA00023136"/>
    </source>
</evidence>
<dbReference type="InterPro" id="IPR045851">
    <property type="entry name" value="AMP-bd_C_sf"/>
</dbReference>
<dbReference type="InterPro" id="IPR000067">
    <property type="entry name" value="FlgMring_FliF"/>
</dbReference>
<keyword evidence="15" id="KW-1185">Reference proteome</keyword>
<evidence type="ECO:0000256" key="8">
    <source>
        <dbReference type="ARBA" id="ARBA00023143"/>
    </source>
</evidence>
<evidence type="ECO:0000256" key="10">
    <source>
        <dbReference type="SAM" id="MobiDB-lite"/>
    </source>
</evidence>
<evidence type="ECO:0000313" key="14">
    <source>
        <dbReference type="EMBL" id="MEI4270706.1"/>
    </source>
</evidence>
<evidence type="ECO:0000256" key="2">
    <source>
        <dbReference type="ARBA" id="ARBA00004651"/>
    </source>
</evidence>
<evidence type="ECO:0000256" key="5">
    <source>
        <dbReference type="ARBA" id="ARBA00022692"/>
    </source>
</evidence>
<keyword evidence="14" id="KW-0966">Cell projection</keyword>
<evidence type="ECO:0000256" key="11">
    <source>
        <dbReference type="SAM" id="Phobius"/>
    </source>
</evidence>
<evidence type="ECO:0000259" key="12">
    <source>
        <dbReference type="Pfam" id="PF01514"/>
    </source>
</evidence>
<sequence length="522" mass="54117">MPAALAGPLDRLRTTLATMTAQQKAVAGVLVLVLAFGAFFFVRWVTTPTYQPLFSNLSATDAAAITEELAAEGVDYQLQGTGTVLVPKDQVNSLRLTIAGKGLTPQAGSSSGYALLDRQGITTSEFEQQTTYQRALEGELNNTLQTMKGVQTAAVHIAMPKDEVFVTDTSNPTASVLLALSPGTELSGEQVQTVVNLVSGSIAGMKPADVSVSDTTGRVLSTTGGSGTTGQADATTTFQNTLQNNAQQLLDRVLGPGNAIVTVAATMDFDQSQSTSTTYSYPAAIPATSEQSSTETYTGTGNGASGVLGTDGTSGTTTGGNGSYNKNSTTTNNPINTTVENTVAAPGKVQRLTVAVALNTADGVTAVPGTIQDLVSQAVSLDPARGDTITVASMAFSTAAADAAQAGIAAAQEAEASARMWSMVKTGAVVGGLLLVVLLVWLKNRKRTGDLDEDYEEFEGDYDDVEALQVASTRDAGLQARTSAAIEAMERQRLRGEITSMIETQPDAVASTLRGWLAESRT</sequence>
<evidence type="ECO:0000256" key="1">
    <source>
        <dbReference type="ARBA" id="ARBA00004117"/>
    </source>
</evidence>
<dbReference type="InterPro" id="IPR006182">
    <property type="entry name" value="FliF_N_dom"/>
</dbReference>
<name>A0ABU8DQI6_9ACTN</name>
<keyword evidence="5 11" id="KW-0812">Transmembrane</keyword>
<feature type="domain" description="Flagellar M-ring C-terminal" evidence="13">
    <location>
        <begin position="250"/>
        <end position="396"/>
    </location>
</feature>